<dbReference type="Proteomes" id="UP000224006">
    <property type="component" value="Chromosome VII"/>
</dbReference>
<proteinExistence type="predicted"/>
<protein>
    <recommendedName>
        <fullName evidence="3">Profilin</fullName>
    </recommendedName>
</protein>
<evidence type="ECO:0000313" key="1">
    <source>
        <dbReference type="EMBL" id="PFH33621.1"/>
    </source>
</evidence>
<dbReference type="OrthoDB" id="10259541at2759"/>
<reference evidence="1 2" key="1">
    <citation type="submission" date="2017-09" db="EMBL/GenBank/DDBJ databases">
        <title>Genome sequencing of Besnoitia besnoiti strain Bb-Ger1.</title>
        <authorList>
            <person name="Schares G."/>
            <person name="Venepally P."/>
            <person name="Lorenzi H.A."/>
        </authorList>
    </citation>
    <scope>NUCLEOTIDE SEQUENCE [LARGE SCALE GENOMIC DNA]</scope>
    <source>
        <strain evidence="1 2">Bb-Ger1</strain>
    </source>
</reference>
<organism evidence="1 2">
    <name type="scientific">Besnoitia besnoiti</name>
    <name type="common">Apicomplexan protozoan</name>
    <dbReference type="NCBI Taxonomy" id="94643"/>
    <lineage>
        <taxon>Eukaryota</taxon>
        <taxon>Sar</taxon>
        <taxon>Alveolata</taxon>
        <taxon>Apicomplexa</taxon>
        <taxon>Conoidasida</taxon>
        <taxon>Coccidia</taxon>
        <taxon>Eucoccidiorida</taxon>
        <taxon>Eimeriorina</taxon>
        <taxon>Sarcocystidae</taxon>
        <taxon>Besnoitia</taxon>
    </lineage>
</organism>
<dbReference type="VEuPathDB" id="ToxoDB:BESB_078370"/>
<dbReference type="GeneID" id="40312764"/>
<dbReference type="PANTHER" id="PTHR41752">
    <property type="entry name" value="PROFILIN"/>
    <property type="match status" value="1"/>
</dbReference>
<dbReference type="PANTHER" id="PTHR41752:SF1">
    <property type="entry name" value="PROFILIN"/>
    <property type="match status" value="1"/>
</dbReference>
<dbReference type="InterPro" id="IPR036140">
    <property type="entry name" value="PFN_sf"/>
</dbReference>
<dbReference type="RefSeq" id="XP_029217630.1">
    <property type="nucleotide sequence ID" value="XM_029366199.1"/>
</dbReference>
<accession>A0A2A9MBD8</accession>
<dbReference type="SUPFAM" id="SSF55770">
    <property type="entry name" value="Profilin (actin-binding protein)"/>
    <property type="match status" value="1"/>
</dbReference>
<comment type="caution">
    <text evidence="1">The sequence shown here is derived from an EMBL/GenBank/DDBJ whole genome shotgun (WGS) entry which is preliminary data.</text>
</comment>
<evidence type="ECO:0000313" key="2">
    <source>
        <dbReference type="Proteomes" id="UP000224006"/>
    </source>
</evidence>
<sequence length="236" mass="24726">MSSAPVCPFAQTTSFALHTPPPPSLPSFPMAAFSATLAATSPSAASSTAVTFSVLGSDTSGTAHDGTRVSSAKVPAARPTGKELLSRLLQQPDWERSAVLRGRDAAVLAATHPLTPEESQALVALFEADRDTAVGRGLLFLGERYEVHCFQPPLVYGRRGSGENSKGIALVKGVGADAEPFIALTTYAPPLVSACIVPQLISFFHSNLGIVPHVAVPPLYEQFLRTAQHRGGGQAR</sequence>
<dbReference type="EMBL" id="NWUJ01000008">
    <property type="protein sequence ID" value="PFH33621.1"/>
    <property type="molecule type" value="Genomic_DNA"/>
</dbReference>
<name>A0A2A9MBD8_BESBE</name>
<keyword evidence="2" id="KW-1185">Reference proteome</keyword>
<dbReference type="AlphaFoldDB" id="A0A2A9MBD8"/>
<dbReference type="KEGG" id="bbes:BESB_078370"/>
<gene>
    <name evidence="1" type="ORF">BESB_078370</name>
</gene>
<evidence type="ECO:0008006" key="3">
    <source>
        <dbReference type="Google" id="ProtNLM"/>
    </source>
</evidence>